<protein>
    <submittedName>
        <fullName evidence="4">Short C-terminal domain-containing protein</fullName>
    </submittedName>
</protein>
<evidence type="ECO:0000256" key="1">
    <source>
        <dbReference type="SAM" id="MobiDB-lite"/>
    </source>
</evidence>
<dbReference type="InterPro" id="IPR018649">
    <property type="entry name" value="SHOCT"/>
</dbReference>
<dbReference type="EMBL" id="FOYT01000002">
    <property type="protein sequence ID" value="SFR61045.1"/>
    <property type="molecule type" value="Genomic_DNA"/>
</dbReference>
<feature type="domain" description="SHOCT" evidence="3">
    <location>
        <begin position="123"/>
        <end position="148"/>
    </location>
</feature>
<gene>
    <name evidence="4" type="ORF">SAMN04487947_2790</name>
</gene>
<evidence type="ECO:0000256" key="2">
    <source>
        <dbReference type="SAM" id="Phobius"/>
    </source>
</evidence>
<dbReference type="OrthoDB" id="178074at2157"/>
<keyword evidence="2" id="KW-0812">Transmembrane</keyword>
<dbReference type="Proteomes" id="UP000198531">
    <property type="component" value="Unassembled WGS sequence"/>
</dbReference>
<evidence type="ECO:0000259" key="3">
    <source>
        <dbReference type="Pfam" id="PF09851"/>
    </source>
</evidence>
<keyword evidence="5" id="KW-1185">Reference proteome</keyword>
<accession>A0A1I6I2W8</accession>
<dbReference type="STRING" id="553469.SAMN04487947_2790"/>
<dbReference type="Pfam" id="PF09851">
    <property type="entry name" value="SHOCT"/>
    <property type="match status" value="1"/>
</dbReference>
<proteinExistence type="predicted"/>
<evidence type="ECO:0000313" key="5">
    <source>
        <dbReference type="Proteomes" id="UP000198531"/>
    </source>
</evidence>
<dbReference type="AlphaFoldDB" id="A0A1I6I2W8"/>
<organism evidence="4 5">
    <name type="scientific">Halogeometricum rufum</name>
    <dbReference type="NCBI Taxonomy" id="553469"/>
    <lineage>
        <taxon>Archaea</taxon>
        <taxon>Methanobacteriati</taxon>
        <taxon>Methanobacteriota</taxon>
        <taxon>Stenosarchaea group</taxon>
        <taxon>Halobacteria</taxon>
        <taxon>Halobacteriales</taxon>
        <taxon>Haloferacaceae</taxon>
        <taxon>Halogeometricum</taxon>
    </lineage>
</organism>
<keyword evidence="2" id="KW-1133">Transmembrane helix</keyword>
<feature type="region of interest" description="Disordered" evidence="1">
    <location>
        <begin position="156"/>
        <end position="176"/>
    </location>
</feature>
<evidence type="ECO:0000313" key="4">
    <source>
        <dbReference type="EMBL" id="SFR61045.1"/>
    </source>
</evidence>
<feature type="transmembrane region" description="Helical" evidence="2">
    <location>
        <begin position="54"/>
        <end position="76"/>
    </location>
</feature>
<dbReference type="RefSeq" id="WP_089808592.1">
    <property type="nucleotide sequence ID" value="NZ_FOYT01000002.1"/>
</dbReference>
<name>A0A1I6I2W8_9EURY</name>
<reference evidence="5" key="1">
    <citation type="submission" date="2016-10" db="EMBL/GenBank/DDBJ databases">
        <authorList>
            <person name="Varghese N."/>
            <person name="Submissions S."/>
        </authorList>
    </citation>
    <scope>NUCLEOTIDE SEQUENCE [LARGE SCALE GENOMIC DNA]</scope>
    <source>
        <strain evidence="5">CGMCC 1.7736</strain>
    </source>
</reference>
<sequence>MALRDRLTLVSFLLLVASGTLSAVLLGYAALVVGGAFLAGTLVAALLELAFPVLPLFALSTAVAVVSAVGVVYGLARRASLPRGGRIESVARRAESEYPPLRALGLGDAFAEPEPSPEEKRQDALERLKRRYVDGELTEREFERKLGRLVANDSVDDARAERERAAVVEDGGRSRF</sequence>
<keyword evidence="2" id="KW-0472">Membrane</keyword>